<protein>
    <submittedName>
        <fullName evidence="1">Uncharacterized protein</fullName>
    </submittedName>
</protein>
<dbReference type="Proteomes" id="UP000030856">
    <property type="component" value="Unassembled WGS sequence"/>
</dbReference>
<evidence type="ECO:0000313" key="1">
    <source>
        <dbReference type="EMBL" id="KHF25737.1"/>
    </source>
</evidence>
<comment type="caution">
    <text evidence="1">The sequence shown here is derived from an EMBL/GenBank/DDBJ whole genome shotgun (WGS) entry which is preliminary data.</text>
</comment>
<gene>
    <name evidence="1" type="ORF">JV46_29840</name>
</gene>
<dbReference type="EMBL" id="JRAA01000001">
    <property type="protein sequence ID" value="KHF25737.1"/>
    <property type="molecule type" value="Genomic_DNA"/>
</dbReference>
<evidence type="ECO:0000313" key="2">
    <source>
        <dbReference type="Proteomes" id="UP000030856"/>
    </source>
</evidence>
<keyword evidence="2" id="KW-1185">Reference proteome</keyword>
<dbReference type="AlphaFoldDB" id="A0A0B0HAN4"/>
<name>A0A0B0HAN4_SOVGS</name>
<organism evidence="1 2">
    <name type="scientific">Solemya velum gill symbiont</name>
    <dbReference type="NCBI Taxonomy" id="2340"/>
    <lineage>
        <taxon>Bacteria</taxon>
        <taxon>Pseudomonadati</taxon>
        <taxon>Pseudomonadota</taxon>
        <taxon>Gammaproteobacteria</taxon>
        <taxon>sulfur-oxidizing symbionts</taxon>
    </lineage>
</organism>
<dbReference type="AntiFam" id="ANF00251">
    <property type="entry name" value="Shadow ORF (opposite moaA)"/>
</dbReference>
<sequence>MAVDHAERHLLDEADVVAMLDSKLGQFQYFVMVAVFQNDGVELDFLDTGIACSIQAGEYAFEFAVARQRGEAFRFESVETDIDPLDACLAQLFCIARQLRAIGSQCQIIESFGFTEFLEHHHDVTAVERFTACNTNFVDAQTDGRLADTDDLFKSQQLFSRDEFYLFRHAVDAAQVTPVSNRHAQIVYLAPESVYESVSCISWCCAIHGISRDFACIGSTASD</sequence>
<proteinExistence type="predicted"/>
<accession>A0A0B0HAN4</accession>
<reference evidence="1 2" key="1">
    <citation type="journal article" date="2014" name="BMC Genomics">
        <title>The genome of the intracellular bacterium of the coastal bivalve, Solemya velum: a blueprint for thriving in and out of symbiosis.</title>
        <authorList>
            <person name="Dmytrenko O."/>
            <person name="Russell S.L."/>
            <person name="Loo W.T."/>
            <person name="Fontanez K.M."/>
            <person name="Liao L."/>
            <person name="Roeselers G."/>
            <person name="Sharma R."/>
            <person name="Stewart F.J."/>
            <person name="Newton I.L."/>
            <person name="Woyke T."/>
            <person name="Wu D."/>
            <person name="Lang J.M."/>
            <person name="Eisen J.A."/>
            <person name="Cavanaugh C.M."/>
        </authorList>
    </citation>
    <scope>NUCLEOTIDE SEQUENCE [LARGE SCALE GENOMIC DNA]</scope>
    <source>
        <strain evidence="1 2">WH</strain>
    </source>
</reference>